<dbReference type="EMBL" id="RCOS01000027">
    <property type="protein sequence ID" value="RSN77787.1"/>
    <property type="molecule type" value="Genomic_DNA"/>
</dbReference>
<evidence type="ECO:0000256" key="1">
    <source>
        <dbReference type="SAM" id="Phobius"/>
    </source>
</evidence>
<evidence type="ECO:0000313" key="4">
    <source>
        <dbReference type="Proteomes" id="UP000277582"/>
    </source>
</evidence>
<keyword evidence="4" id="KW-1185">Reference proteome</keyword>
<gene>
    <name evidence="2" type="ORF">D6D85_02045</name>
    <name evidence="3" type="ORF">EF810_07685</name>
</gene>
<dbReference type="Pfam" id="PF04123">
    <property type="entry name" value="DUF373"/>
    <property type="match status" value="1"/>
</dbReference>
<protein>
    <submittedName>
        <fullName evidence="2">DUF373 family protein</fullName>
    </submittedName>
</protein>
<dbReference type="EMBL" id="RXII01000120">
    <property type="protein sequence ID" value="RZN58327.1"/>
    <property type="molecule type" value="Genomic_DNA"/>
</dbReference>
<evidence type="ECO:0000313" key="5">
    <source>
        <dbReference type="Proteomes" id="UP000316217"/>
    </source>
</evidence>
<name>A0A429GVP7_9CREN</name>
<organism evidence="2 4">
    <name type="scientific">Candidatus Methanodesulfokora washburnensis</name>
    <dbReference type="NCBI Taxonomy" id="2478471"/>
    <lineage>
        <taxon>Archaea</taxon>
        <taxon>Thermoproteota</taxon>
        <taxon>Candidatus Korarchaeia</taxon>
        <taxon>Candidatus Korarchaeia incertae sedis</taxon>
        <taxon>Candidatus Methanodesulfokora</taxon>
    </lineage>
</organism>
<evidence type="ECO:0000313" key="3">
    <source>
        <dbReference type="EMBL" id="RZN58327.1"/>
    </source>
</evidence>
<dbReference type="Proteomes" id="UP000277582">
    <property type="component" value="Unassembled WGS sequence"/>
</dbReference>
<keyword evidence="1" id="KW-0472">Membrane</keyword>
<reference evidence="2 4" key="1">
    <citation type="submission" date="2018-10" db="EMBL/GenBank/DDBJ databases">
        <title>Co-occurring genomic capacity for anaerobic methane metabolism and dissimilatory sulfite reduction discovered in the Korarchaeota.</title>
        <authorList>
            <person name="Mckay L.J."/>
            <person name="Dlakic M."/>
            <person name="Fields M.W."/>
            <person name="Delmont T.O."/>
            <person name="Eren A.M."/>
            <person name="Jay Z.J."/>
            <person name="Klingelsmith K.B."/>
            <person name="Rusch D.B."/>
            <person name="Inskeep W.P."/>
        </authorList>
    </citation>
    <scope>NUCLEOTIDE SEQUENCE [LARGE SCALE GENOMIC DNA]</scope>
    <source>
        <strain evidence="2 4">MDKW</strain>
    </source>
</reference>
<dbReference type="AlphaFoldDB" id="A0A429GVP7"/>
<feature type="transmembrane region" description="Helical" evidence="1">
    <location>
        <begin position="329"/>
        <end position="352"/>
    </location>
</feature>
<feature type="transmembrane region" description="Helical" evidence="1">
    <location>
        <begin position="297"/>
        <end position="317"/>
    </location>
</feature>
<keyword evidence="1" id="KW-1133">Transmembrane helix</keyword>
<dbReference type="InterPro" id="IPR007254">
    <property type="entry name" value="DUF373"/>
</dbReference>
<proteinExistence type="predicted"/>
<sequence length="360" mass="40616">MVSNPEKVLVLCVDRDDDVGVKTGIKGPIVGRDRNVEAASRLAMADPSEADANAIFGAVKVYDEMLKELSEDSLLIATVTGSNKSEFLADREIIRQMSEITKDFRPDMIILVSDGADDERVIPLLSRFSNTISIRRVLVQQSREMEDMYFLLKRYLEKLFENPKNRAIAFGIPGVILFLGALFYILNIQRYFYAGAGLLIGLILLDKAFDISRRVQSAIGYFGGSLGLISFIGGLSGLTISIILMYNEAIYLIRNYPFEILLPKLLQDFSLHIAISLSIMFWGSFLEKFQKKSKDAFERLFGAIAMMTIWPILQYTSLYLLGTISLQSFIFFEISIILFLIALFFLTLHLGWRKFGGLTQ</sequence>
<keyword evidence="1" id="KW-0812">Transmembrane</keyword>
<comment type="caution">
    <text evidence="2">The sequence shown here is derived from an EMBL/GenBank/DDBJ whole genome shotgun (WGS) entry which is preliminary data.</text>
</comment>
<dbReference type="PANTHER" id="PTHR38815">
    <property type="entry name" value="HYPOTHETICAL MEMBRANE PROTEIN, CONSERVED, DUF373 FAMILY"/>
    <property type="match status" value="1"/>
</dbReference>
<feature type="transmembrane region" description="Helical" evidence="1">
    <location>
        <begin position="191"/>
        <end position="209"/>
    </location>
</feature>
<evidence type="ECO:0000313" key="2">
    <source>
        <dbReference type="EMBL" id="RSN77787.1"/>
    </source>
</evidence>
<feature type="transmembrane region" description="Helical" evidence="1">
    <location>
        <begin position="266"/>
        <end position="285"/>
    </location>
</feature>
<dbReference type="PANTHER" id="PTHR38815:SF1">
    <property type="entry name" value="DUF373 FAMILY PROTEIN"/>
    <property type="match status" value="1"/>
</dbReference>
<dbReference type="Proteomes" id="UP000316217">
    <property type="component" value="Unassembled WGS sequence"/>
</dbReference>
<reference evidence="3 5" key="2">
    <citation type="journal article" date="2019" name="Nat. Microbiol.">
        <title>Wide diversity of methane and short-chain alkane metabolisms in uncultured archaea.</title>
        <authorList>
            <person name="Borrel G."/>
            <person name="Adam P.S."/>
            <person name="McKay L.J."/>
            <person name="Chen L.X."/>
            <person name="Sierra-Garcia I.N."/>
            <person name="Sieber C.M."/>
            <person name="Letourneur Q."/>
            <person name="Ghozlane A."/>
            <person name="Andersen G.L."/>
            <person name="Li W.J."/>
            <person name="Hallam S.J."/>
            <person name="Muyzer G."/>
            <person name="de Oliveira V.M."/>
            <person name="Inskeep W.P."/>
            <person name="Banfield J.F."/>
            <person name="Gribaldo S."/>
        </authorList>
    </citation>
    <scope>NUCLEOTIDE SEQUENCE [LARGE SCALE GENOMIC DNA]</scope>
    <source>
        <strain evidence="3">NM4</strain>
    </source>
</reference>
<feature type="transmembrane region" description="Helical" evidence="1">
    <location>
        <begin position="167"/>
        <end position="185"/>
    </location>
</feature>
<accession>A0A429GVP7</accession>
<feature type="transmembrane region" description="Helical" evidence="1">
    <location>
        <begin position="221"/>
        <end position="246"/>
    </location>
</feature>